<comment type="caution">
    <text evidence="2">The sequence shown here is derived from an EMBL/GenBank/DDBJ whole genome shotgun (WGS) entry which is preliminary data.</text>
</comment>
<name>A0AAI9ZQL9_9PEZI</name>
<sequence length="469" mass="53612">MQYIFASNQRSSGDAESEVRIIQQLLDRMGLQKPVDVRDDDRSPLFRELLCSILLFHTQRITLYKSRLQQRLNQCIEDLKAKSFEAGIFPTDQVKGVYGDPLLDELEYLKTFTRAEEPSNDNEEFALNSEYLILAANGFLKSPMYESVIERTREGRFNESERWCELQHFIGRLSSYHVAVRGIISSRRRLHPDLFENFEILWLPSSSPMKNPINTLQSHMTVKTQQKRRSAESIIRRMMSNTADRDATLEQANTLQVCGLNESISRQCQRTSFHPIVHCEILLLHYLCREYCGDLHHIPFFDDARYIGCSKPTCRLCEYYFAAHNSDIRVRSGHKNVYSNWTVPNLFVDNSIEANERDNLLDRVISKIREDALRALRERTSDGKRHDSNTHSSYPTFQSPEANAQTNMGGGLALALADLSLGGAANTLQLASRDKRSIFAEAVGNEADEEDVWECSDMDIAEHSGGVSL</sequence>
<dbReference type="AlphaFoldDB" id="A0AAI9ZQL9"/>
<dbReference type="EMBL" id="JAHMHQ010000011">
    <property type="protein sequence ID" value="KAK1636395.1"/>
    <property type="molecule type" value="Genomic_DNA"/>
</dbReference>
<keyword evidence="3" id="KW-1185">Reference proteome</keyword>
<feature type="compositionally biased region" description="Polar residues" evidence="1">
    <location>
        <begin position="390"/>
        <end position="403"/>
    </location>
</feature>
<dbReference type="Pfam" id="PF14441">
    <property type="entry name" value="OTT_1508_deam"/>
    <property type="match status" value="1"/>
</dbReference>
<evidence type="ECO:0000313" key="3">
    <source>
        <dbReference type="Proteomes" id="UP001243989"/>
    </source>
</evidence>
<organism evidence="2 3">
    <name type="scientific">Colletotrichum phormii</name>
    <dbReference type="NCBI Taxonomy" id="359342"/>
    <lineage>
        <taxon>Eukaryota</taxon>
        <taxon>Fungi</taxon>
        <taxon>Dikarya</taxon>
        <taxon>Ascomycota</taxon>
        <taxon>Pezizomycotina</taxon>
        <taxon>Sordariomycetes</taxon>
        <taxon>Hypocreomycetidae</taxon>
        <taxon>Glomerellales</taxon>
        <taxon>Glomerellaceae</taxon>
        <taxon>Colletotrichum</taxon>
        <taxon>Colletotrichum acutatum species complex</taxon>
    </lineage>
</organism>
<proteinExistence type="predicted"/>
<accession>A0AAI9ZQL9</accession>
<protein>
    <submittedName>
        <fullName evidence="2">Uncharacterized protein</fullName>
    </submittedName>
</protein>
<evidence type="ECO:0000313" key="2">
    <source>
        <dbReference type="EMBL" id="KAK1636395.1"/>
    </source>
</evidence>
<feature type="compositionally biased region" description="Basic and acidic residues" evidence="1">
    <location>
        <begin position="377"/>
        <end position="389"/>
    </location>
</feature>
<dbReference type="RefSeq" id="XP_060445002.1">
    <property type="nucleotide sequence ID" value="XM_060595268.1"/>
</dbReference>
<reference evidence="2" key="1">
    <citation type="submission" date="2021-06" db="EMBL/GenBank/DDBJ databases">
        <title>Comparative genomics, transcriptomics and evolutionary studies reveal genomic signatures of adaptation to plant cell wall in hemibiotrophic fungi.</title>
        <authorList>
            <consortium name="DOE Joint Genome Institute"/>
            <person name="Baroncelli R."/>
            <person name="Diaz J.F."/>
            <person name="Benocci T."/>
            <person name="Peng M."/>
            <person name="Battaglia E."/>
            <person name="Haridas S."/>
            <person name="Andreopoulos W."/>
            <person name="Labutti K."/>
            <person name="Pangilinan J."/>
            <person name="Floch G.L."/>
            <person name="Makela M.R."/>
            <person name="Henrissat B."/>
            <person name="Grigoriev I.V."/>
            <person name="Crouch J.A."/>
            <person name="De Vries R.P."/>
            <person name="Sukno S.A."/>
            <person name="Thon M.R."/>
        </authorList>
    </citation>
    <scope>NUCLEOTIDE SEQUENCE</scope>
    <source>
        <strain evidence="2">CBS 102054</strain>
    </source>
</reference>
<dbReference type="GeneID" id="85480130"/>
<dbReference type="PANTHER" id="PTHR42037:SF1">
    <property type="match status" value="1"/>
</dbReference>
<feature type="region of interest" description="Disordered" evidence="1">
    <location>
        <begin position="377"/>
        <end position="403"/>
    </location>
</feature>
<evidence type="ECO:0000256" key="1">
    <source>
        <dbReference type="SAM" id="MobiDB-lite"/>
    </source>
</evidence>
<dbReference type="PANTHER" id="PTHR42037">
    <property type="match status" value="1"/>
</dbReference>
<dbReference type="InterPro" id="IPR027796">
    <property type="entry name" value="OTT_1508_deam-like"/>
</dbReference>
<gene>
    <name evidence="2" type="ORF">BDP81DRAFT_489910</name>
</gene>
<dbReference type="Proteomes" id="UP001243989">
    <property type="component" value="Unassembled WGS sequence"/>
</dbReference>